<evidence type="ECO:0000256" key="2">
    <source>
        <dbReference type="ARBA" id="ARBA00022723"/>
    </source>
</evidence>
<dbReference type="SUPFAM" id="SSF46626">
    <property type="entry name" value="Cytochrome c"/>
    <property type="match status" value="1"/>
</dbReference>
<accession>A0A1W1CIJ1</accession>
<dbReference type="AlphaFoldDB" id="A0A1W1CIJ1"/>
<keyword evidence="1" id="KW-0349">Heme</keyword>
<proteinExistence type="predicted"/>
<keyword evidence="2" id="KW-0479">Metal-binding</keyword>
<dbReference type="Pfam" id="PF00034">
    <property type="entry name" value="Cytochrom_C"/>
    <property type="match status" value="1"/>
</dbReference>
<evidence type="ECO:0000259" key="4">
    <source>
        <dbReference type="Pfam" id="PF00034"/>
    </source>
</evidence>
<dbReference type="GO" id="GO:0020037">
    <property type="term" value="F:heme binding"/>
    <property type="evidence" value="ECO:0007669"/>
    <property type="project" value="InterPro"/>
</dbReference>
<organism evidence="5">
    <name type="scientific">hydrothermal vent metagenome</name>
    <dbReference type="NCBI Taxonomy" id="652676"/>
    <lineage>
        <taxon>unclassified sequences</taxon>
        <taxon>metagenomes</taxon>
        <taxon>ecological metagenomes</taxon>
    </lineage>
</organism>
<reference evidence="5" key="1">
    <citation type="submission" date="2016-10" db="EMBL/GenBank/DDBJ databases">
        <authorList>
            <person name="de Groot N.N."/>
        </authorList>
    </citation>
    <scope>NUCLEOTIDE SEQUENCE</scope>
</reference>
<evidence type="ECO:0000256" key="1">
    <source>
        <dbReference type="ARBA" id="ARBA00022617"/>
    </source>
</evidence>
<dbReference type="Gene3D" id="1.10.760.10">
    <property type="entry name" value="Cytochrome c-like domain"/>
    <property type="match status" value="1"/>
</dbReference>
<protein>
    <recommendedName>
        <fullName evidence="4">Cytochrome c domain-containing protein</fullName>
    </recommendedName>
</protein>
<feature type="domain" description="Cytochrome c" evidence="4">
    <location>
        <begin position="27"/>
        <end position="106"/>
    </location>
</feature>
<dbReference type="GO" id="GO:0046872">
    <property type="term" value="F:metal ion binding"/>
    <property type="evidence" value="ECO:0007669"/>
    <property type="project" value="UniProtKB-KW"/>
</dbReference>
<dbReference type="EMBL" id="FPHK01000093">
    <property type="protein sequence ID" value="SFV65616.1"/>
    <property type="molecule type" value="Genomic_DNA"/>
</dbReference>
<sequence>MKYLLFLLIPMTIFANTSFITQKEYASQLYENPRGIACAKCHGERGEGKVIANYIHKKKKRSFIGPRINNIAYVQFFKALNSRKKGMPHYYLTKKEIEALYFYLHQNDKKVKNAQ</sequence>
<evidence type="ECO:0000313" key="5">
    <source>
        <dbReference type="EMBL" id="SFV65616.1"/>
    </source>
</evidence>
<evidence type="ECO:0000256" key="3">
    <source>
        <dbReference type="ARBA" id="ARBA00023004"/>
    </source>
</evidence>
<dbReference type="GO" id="GO:0009055">
    <property type="term" value="F:electron transfer activity"/>
    <property type="evidence" value="ECO:0007669"/>
    <property type="project" value="InterPro"/>
</dbReference>
<dbReference type="InterPro" id="IPR009056">
    <property type="entry name" value="Cyt_c-like_dom"/>
</dbReference>
<keyword evidence="3" id="KW-0408">Iron</keyword>
<name>A0A1W1CIJ1_9ZZZZ</name>
<dbReference type="InterPro" id="IPR036909">
    <property type="entry name" value="Cyt_c-like_dom_sf"/>
</dbReference>
<gene>
    <name evidence="5" type="ORF">MNB_SM-6-1024</name>
</gene>